<keyword evidence="1" id="KW-1133">Transmembrane helix</keyword>
<keyword evidence="1" id="KW-0472">Membrane</keyword>
<feature type="transmembrane region" description="Helical" evidence="1">
    <location>
        <begin position="40"/>
        <end position="64"/>
    </location>
</feature>
<protein>
    <recommendedName>
        <fullName evidence="4">Tetratricopeptide repeat protein</fullName>
    </recommendedName>
</protein>
<proteinExistence type="predicted"/>
<dbReference type="AlphaFoldDB" id="A0AA47I7W0"/>
<dbReference type="RefSeq" id="WP_216122447.1">
    <property type="nucleotide sequence ID" value="NZ_CP086239.1"/>
</dbReference>
<evidence type="ECO:0000313" key="3">
    <source>
        <dbReference type="Proteomes" id="UP001164733"/>
    </source>
</evidence>
<evidence type="ECO:0000313" key="2">
    <source>
        <dbReference type="EMBL" id="WAG61255.1"/>
    </source>
</evidence>
<dbReference type="Proteomes" id="UP001164733">
    <property type="component" value="Chromosome"/>
</dbReference>
<organism evidence="2 3">
    <name type="scientific">Clostridium estertheticum</name>
    <dbReference type="NCBI Taxonomy" id="238834"/>
    <lineage>
        <taxon>Bacteria</taxon>
        <taxon>Bacillati</taxon>
        <taxon>Bacillota</taxon>
        <taxon>Clostridia</taxon>
        <taxon>Eubacteriales</taxon>
        <taxon>Clostridiaceae</taxon>
        <taxon>Clostridium</taxon>
    </lineage>
</organism>
<dbReference type="EMBL" id="CP086239">
    <property type="protein sequence ID" value="WAG61255.1"/>
    <property type="molecule type" value="Genomic_DNA"/>
</dbReference>
<evidence type="ECO:0008006" key="4">
    <source>
        <dbReference type="Google" id="ProtNLM"/>
    </source>
</evidence>
<accession>A0AA47I7W0</accession>
<sequence length="488" mass="57329">MKRLLFIMNKYINTFKEMEISLQYSRISFIRKNRKKLVEFFSLLIFTYILAAIIYVCTLILPVMCENIKIFFWNIAQISTPHNTIKMKMYIPSLIVHVIDFKQFLIIFVIILVIVVSLMLFHDDREIIKEFDVLYSIMLRIYSNVVLKKRHLYIYIFYTIAMIVLSIGYTSVYFVLLNLIQVMVFWTSIFIVMLVYGSANGESLKVKKIIIFFILTPIIVISLFKNSIVSSYNPLTTLVLLVSAYLAFDRLTGSYMELRKEVYEGKSLYFMINSFSTNDFDKLWKIVKVNSIDEIIDDSDYMTVGLTAFKKSINDINLAKACFKKCIEKDQLSHIAIYFNAIICIEHNPQEAVCLLDRAYEIQEKGHLEVTLYDINLWKVEAMLKMKIVDYKKIIKLIVDQYDHTLPRYIYVLGSCYVKISEFSKAKRILSSLYYDENTFSDIPYLLAIIEFETGENNVRKVMELINIAENFNNDCEELKNRLEAIQK</sequence>
<gene>
    <name evidence="2" type="ORF">LL038_03105</name>
</gene>
<reference evidence="2" key="1">
    <citation type="submission" date="2021-11" db="EMBL/GenBank/DDBJ databases">
        <title>Clostridia strains as spoilage organisms.</title>
        <authorList>
            <person name="Wambui J."/>
            <person name="Stevens M.J.A."/>
            <person name="Stephan R."/>
        </authorList>
    </citation>
    <scope>NUCLEOTIDE SEQUENCE</scope>
    <source>
        <strain evidence="2">CF009</strain>
    </source>
</reference>
<keyword evidence="1" id="KW-0812">Transmembrane</keyword>
<name>A0AA47I7W0_9CLOT</name>
<evidence type="ECO:0000256" key="1">
    <source>
        <dbReference type="SAM" id="Phobius"/>
    </source>
</evidence>
<feature type="transmembrane region" description="Helical" evidence="1">
    <location>
        <begin position="209"/>
        <end position="225"/>
    </location>
</feature>
<feature type="transmembrane region" description="Helical" evidence="1">
    <location>
        <begin position="103"/>
        <end position="121"/>
    </location>
</feature>
<feature type="transmembrane region" description="Helical" evidence="1">
    <location>
        <begin position="152"/>
        <end position="169"/>
    </location>
</feature>
<feature type="transmembrane region" description="Helical" evidence="1">
    <location>
        <begin position="175"/>
        <end position="197"/>
    </location>
</feature>